<dbReference type="RefSeq" id="XP_005715952.1">
    <property type="nucleotide sequence ID" value="XM_005715895.1"/>
</dbReference>
<organism evidence="2 3">
    <name type="scientific">Chondrus crispus</name>
    <name type="common">Carrageen Irish moss</name>
    <name type="synonym">Polymorpha crispa</name>
    <dbReference type="NCBI Taxonomy" id="2769"/>
    <lineage>
        <taxon>Eukaryota</taxon>
        <taxon>Rhodophyta</taxon>
        <taxon>Florideophyceae</taxon>
        <taxon>Rhodymeniophycidae</taxon>
        <taxon>Gigartinales</taxon>
        <taxon>Gigartinaceae</taxon>
        <taxon>Chondrus</taxon>
    </lineage>
</organism>
<feature type="compositionally biased region" description="Basic and acidic residues" evidence="1">
    <location>
        <begin position="1132"/>
        <end position="1147"/>
    </location>
</feature>
<feature type="region of interest" description="Disordered" evidence="1">
    <location>
        <begin position="939"/>
        <end position="971"/>
    </location>
</feature>
<feature type="compositionally biased region" description="Polar residues" evidence="1">
    <location>
        <begin position="379"/>
        <end position="388"/>
    </location>
</feature>
<feature type="compositionally biased region" description="Basic and acidic residues" evidence="1">
    <location>
        <begin position="1092"/>
        <end position="1107"/>
    </location>
</feature>
<feature type="region of interest" description="Disordered" evidence="1">
    <location>
        <begin position="619"/>
        <end position="646"/>
    </location>
</feature>
<evidence type="ECO:0000313" key="3">
    <source>
        <dbReference type="Proteomes" id="UP000012073"/>
    </source>
</evidence>
<feature type="compositionally biased region" description="Basic and acidic residues" evidence="1">
    <location>
        <begin position="696"/>
        <end position="713"/>
    </location>
</feature>
<feature type="region of interest" description="Disordered" evidence="1">
    <location>
        <begin position="695"/>
        <end position="720"/>
    </location>
</feature>
<protein>
    <submittedName>
        <fullName evidence="2">Uncharacterized protein</fullName>
    </submittedName>
</protein>
<dbReference type="AlphaFoldDB" id="R7QEE5"/>
<dbReference type="KEGG" id="ccp:CHC_T00004561001"/>
<name>R7QEE5_CHOCR</name>
<feature type="compositionally biased region" description="Polar residues" evidence="1">
    <location>
        <begin position="943"/>
        <end position="953"/>
    </location>
</feature>
<gene>
    <name evidence="2" type="ORF">CHC_T00004561001</name>
</gene>
<dbReference type="Proteomes" id="UP000012073">
    <property type="component" value="Unassembled WGS sequence"/>
</dbReference>
<feature type="region of interest" description="Disordered" evidence="1">
    <location>
        <begin position="257"/>
        <end position="528"/>
    </location>
</feature>
<evidence type="ECO:0000256" key="1">
    <source>
        <dbReference type="SAM" id="MobiDB-lite"/>
    </source>
</evidence>
<dbReference type="Gramene" id="CDF36133">
    <property type="protein sequence ID" value="CDF36133"/>
    <property type="gene ID" value="CHC_T00004561001"/>
</dbReference>
<keyword evidence="3" id="KW-1185">Reference proteome</keyword>
<proteinExistence type="predicted"/>
<feature type="compositionally biased region" description="Polar residues" evidence="1">
    <location>
        <begin position="155"/>
        <end position="165"/>
    </location>
</feature>
<dbReference type="GeneID" id="17323669"/>
<feature type="region of interest" description="Disordered" evidence="1">
    <location>
        <begin position="998"/>
        <end position="1030"/>
    </location>
</feature>
<feature type="compositionally biased region" description="Polar residues" evidence="1">
    <location>
        <begin position="423"/>
        <end position="436"/>
    </location>
</feature>
<feature type="compositionally biased region" description="Basic and acidic residues" evidence="1">
    <location>
        <begin position="998"/>
        <end position="1018"/>
    </location>
</feature>
<feature type="compositionally biased region" description="Basic and acidic residues" evidence="1">
    <location>
        <begin position="451"/>
        <end position="470"/>
    </location>
</feature>
<evidence type="ECO:0000313" key="2">
    <source>
        <dbReference type="EMBL" id="CDF36133.1"/>
    </source>
</evidence>
<feature type="region of interest" description="Disordered" evidence="1">
    <location>
        <begin position="152"/>
        <end position="187"/>
    </location>
</feature>
<reference evidence="3" key="1">
    <citation type="journal article" date="2013" name="Proc. Natl. Acad. Sci. U.S.A.">
        <title>Genome structure and metabolic features in the red seaweed Chondrus crispus shed light on evolution of the Archaeplastida.</title>
        <authorList>
            <person name="Collen J."/>
            <person name="Porcel B."/>
            <person name="Carre W."/>
            <person name="Ball S.G."/>
            <person name="Chaparro C."/>
            <person name="Tonon T."/>
            <person name="Barbeyron T."/>
            <person name="Michel G."/>
            <person name="Noel B."/>
            <person name="Valentin K."/>
            <person name="Elias M."/>
            <person name="Artiguenave F."/>
            <person name="Arun A."/>
            <person name="Aury J.M."/>
            <person name="Barbosa-Neto J.F."/>
            <person name="Bothwell J.H."/>
            <person name="Bouget F.Y."/>
            <person name="Brillet L."/>
            <person name="Cabello-Hurtado F."/>
            <person name="Capella-Gutierrez S."/>
            <person name="Charrier B."/>
            <person name="Cladiere L."/>
            <person name="Cock J.M."/>
            <person name="Coelho S.M."/>
            <person name="Colleoni C."/>
            <person name="Czjzek M."/>
            <person name="Da Silva C."/>
            <person name="Delage L."/>
            <person name="Denoeud F."/>
            <person name="Deschamps P."/>
            <person name="Dittami S.M."/>
            <person name="Gabaldon T."/>
            <person name="Gachon C.M."/>
            <person name="Groisillier A."/>
            <person name="Herve C."/>
            <person name="Jabbari K."/>
            <person name="Katinka M."/>
            <person name="Kloareg B."/>
            <person name="Kowalczyk N."/>
            <person name="Labadie K."/>
            <person name="Leblanc C."/>
            <person name="Lopez P.J."/>
            <person name="McLachlan D.H."/>
            <person name="Meslet-Cladiere L."/>
            <person name="Moustafa A."/>
            <person name="Nehr Z."/>
            <person name="Nyvall Collen P."/>
            <person name="Panaud O."/>
            <person name="Partensky F."/>
            <person name="Poulain J."/>
            <person name="Rensing S.A."/>
            <person name="Rousvoal S."/>
            <person name="Samson G."/>
            <person name="Symeonidi A."/>
            <person name="Weissenbach J."/>
            <person name="Zambounis A."/>
            <person name="Wincker P."/>
            <person name="Boyen C."/>
        </authorList>
    </citation>
    <scope>NUCLEOTIDE SEQUENCE [LARGE SCALE GENOMIC DNA]</scope>
    <source>
        <strain evidence="3">cv. Stackhouse</strain>
    </source>
</reference>
<sequence>MPEQPESEPEKSSVAHYVVIGEGARDNEWTDGTPASRLLASRLPEQSFQLLPIPPSTKYAIVPLVRVFGCEGPPSPATKFPRVSNVSNMAPLPVEQLSSALAESNIHSNSQSRVEGDVQSSAAPVSYGASGPPRHLSTRGCRMIAHPALNHATPIANSGPTTAVRQQLPDERGPSKIPSVSGTKNRNERNILSPEDAELDLANVENNSRLFSAKSISNTLASDAQSAALKEFVRNQKKLYQPTKSLPPILADPAIQAAHAARMHASTRHEESQHGTAASASGHAERVQRTSGTSSIHHGRSDIQVRGPTIKTLDNNSAPSTKTSEPPSLKSLRTAGSSEMRAKEERDETAVIRDERSSTDCPSQSERLSRATKVGNCDTVPSENSQLTQKRKVANEANARRGSLPNLHRRVPPERHAREGIQASMTERSAKSTSTIPARAIVLEGKNGKGSHTDQEQRDGELLSRRRGNSDQRTIPSQKDKAPANAHKTNSSSTPNTTHSGNEDFNSGSKKEKARHAQLQRKPPFSKGLTCGVDLQQKLARGSLHVVTTDNSSSTSGVKGKNCSDLMTEPFEYCIKLLVQSLCLSGSASGSGISKEVTTRFRRELRTIFNLESRSRLPQSKRGILKGPHNARDQKAPTAATNDTAPLHGGRKAALILRQEAGPVVSPTKVAEKPGYSRSSSRILASDATAGIVHPRSSEHGARTRAQPVDKSDAMPSSQTPISSALHGIQFTFIRWQLAIQQKQVKLENVAREAREIADTCKSLMNPVGGTPRMQDREVIEHVVNLNLAGIPIRYILTQIASLSEVSASSYSPQRSAMRNLEHALDALRDILIWAKYIADEVSQLHRKYEEDASERAEVKRFLAGITTFISYSQSEARLGFISELKEYKKYFLHSANSKDDGRPFYARRQALGDDVRSILLTFRRVAVWWKRQTSTKRRNVGAMQSATATSADPANEVPNPSVAGRKGPSEKVKNVLKANPQLQSRTTDAAVLEKAYAHGESHEKEANEAPSVHDAKAAPKRQGSDISDVKMRRAAVGSSSEIVPGSTKARAIGQLGVGSGRLDAKAPSVARTKGKESFNPMALLKSISDARNTHHREDGIRSESRSAKNPVAGTSAWATTSQTSRPRKPLNKGEVEKNINAEERSRRPLKRRRRDDHVSFATDLVVGTSNSNIQKADNLSLFHDGYDLLGRENPIQEEAVNERASHLTRGSVIALFGYLRSEFIRMKNESEGRETIEPEFLSLIYPPSASKQIAWHAKKDTPKAG</sequence>
<feature type="compositionally biased region" description="Polar residues" evidence="1">
    <location>
        <begin position="312"/>
        <end position="326"/>
    </location>
</feature>
<accession>R7QEE5</accession>
<feature type="compositionally biased region" description="Low complexity" evidence="1">
    <location>
        <begin position="489"/>
        <end position="500"/>
    </location>
</feature>
<dbReference type="EMBL" id="HG001762">
    <property type="protein sequence ID" value="CDF36133.1"/>
    <property type="molecule type" value="Genomic_DNA"/>
</dbReference>
<feature type="region of interest" description="Disordered" evidence="1">
    <location>
        <begin position="1091"/>
        <end position="1155"/>
    </location>
</feature>
<feature type="compositionally biased region" description="Basic and acidic residues" evidence="1">
    <location>
        <begin position="340"/>
        <end position="358"/>
    </location>
</feature>